<feature type="transmembrane region" description="Helical" evidence="1">
    <location>
        <begin position="12"/>
        <end position="37"/>
    </location>
</feature>
<gene>
    <name evidence="2" type="ORF">SAMN06272739_2347</name>
</gene>
<feature type="transmembrane region" description="Helical" evidence="1">
    <location>
        <begin position="49"/>
        <end position="72"/>
    </location>
</feature>
<keyword evidence="1" id="KW-0472">Membrane</keyword>
<feature type="transmembrane region" description="Helical" evidence="1">
    <location>
        <begin position="134"/>
        <end position="157"/>
    </location>
</feature>
<protein>
    <submittedName>
        <fullName evidence="2">Uncharacterized protein</fullName>
    </submittedName>
</protein>
<evidence type="ECO:0000256" key="1">
    <source>
        <dbReference type="SAM" id="Phobius"/>
    </source>
</evidence>
<dbReference type="Proteomes" id="UP000219482">
    <property type="component" value="Unassembled WGS sequence"/>
</dbReference>
<keyword evidence="1" id="KW-1133">Transmembrane helix</keyword>
<feature type="transmembrane region" description="Helical" evidence="1">
    <location>
        <begin position="203"/>
        <end position="226"/>
    </location>
</feature>
<feature type="transmembrane region" description="Helical" evidence="1">
    <location>
        <begin position="84"/>
        <end position="110"/>
    </location>
</feature>
<proteinExistence type="predicted"/>
<dbReference type="EMBL" id="OCNK01000003">
    <property type="protein sequence ID" value="SOD99998.1"/>
    <property type="molecule type" value="Genomic_DNA"/>
</dbReference>
<organism evidence="2 3">
    <name type="scientific">Blastococcus haudaquaticus</name>
    <dbReference type="NCBI Taxonomy" id="1938745"/>
    <lineage>
        <taxon>Bacteria</taxon>
        <taxon>Bacillati</taxon>
        <taxon>Actinomycetota</taxon>
        <taxon>Actinomycetes</taxon>
        <taxon>Geodermatophilales</taxon>
        <taxon>Geodermatophilaceae</taxon>
        <taxon>Blastococcus</taxon>
    </lineage>
</organism>
<name>A0A286GWT5_9ACTN</name>
<evidence type="ECO:0000313" key="3">
    <source>
        <dbReference type="Proteomes" id="UP000219482"/>
    </source>
</evidence>
<keyword evidence="1" id="KW-0812">Transmembrane</keyword>
<dbReference type="OrthoDB" id="3209791at2"/>
<dbReference type="RefSeq" id="WP_097184142.1">
    <property type="nucleotide sequence ID" value="NZ_OCNK01000003.1"/>
</dbReference>
<dbReference type="AlphaFoldDB" id="A0A286GWT5"/>
<evidence type="ECO:0000313" key="2">
    <source>
        <dbReference type="EMBL" id="SOD99998.1"/>
    </source>
</evidence>
<reference evidence="3" key="1">
    <citation type="submission" date="2017-09" db="EMBL/GenBank/DDBJ databases">
        <authorList>
            <person name="Varghese N."/>
            <person name="Submissions S."/>
        </authorList>
    </citation>
    <scope>NUCLEOTIDE SEQUENCE [LARGE SCALE GENOMIC DNA]</scope>
    <source>
        <strain evidence="3">DSM 44270</strain>
    </source>
</reference>
<feature type="transmembrane region" description="Helical" evidence="1">
    <location>
        <begin position="169"/>
        <end position="191"/>
    </location>
</feature>
<sequence length="231" mass="24636">MNRVLQAARLHLFNPLVMLGVPWLVVGISFAINVVIWHLTPAGEDDGGFTGGVLALYFTVLVMFVQSVTQLLPFAMGISISRRTFYLGTALVVVVQSLLYGVAIAVLVAIENGTGGWGAGMSYWAPGPFEVDNFFLQILASGVPMMAFAFAGVGSGIVHKRWGQAGTWWLIIVSMLVFGGLAILVTWLGAWADIASWFADQSIVTLTVGIPAVVALLSALVAYPGIRRVVP</sequence>
<keyword evidence="3" id="KW-1185">Reference proteome</keyword>
<accession>A0A286GWT5</accession>